<name>A0A387HMI7_9ACTN</name>
<proteinExistence type="predicted"/>
<dbReference type="PANTHER" id="PTHR39217:SF1">
    <property type="entry name" value="GLUTATHIONE SYNTHETASE"/>
    <property type="match status" value="1"/>
</dbReference>
<dbReference type="RefSeq" id="WP_120726301.1">
    <property type="nucleotide sequence ID" value="NZ_CP032698.1"/>
</dbReference>
<organism evidence="1 2">
    <name type="scientific">Streptomyces hundungensis</name>
    <dbReference type="NCBI Taxonomy" id="1077946"/>
    <lineage>
        <taxon>Bacteria</taxon>
        <taxon>Bacillati</taxon>
        <taxon>Actinomycetota</taxon>
        <taxon>Actinomycetes</taxon>
        <taxon>Kitasatosporales</taxon>
        <taxon>Streptomycetaceae</taxon>
        <taxon>Streptomyces</taxon>
    </lineage>
</organism>
<dbReference type="SUPFAM" id="SSF56059">
    <property type="entry name" value="Glutathione synthetase ATP-binding domain-like"/>
    <property type="match status" value="1"/>
</dbReference>
<dbReference type="AlphaFoldDB" id="A0A387HMI7"/>
<accession>A0A387HMI7</accession>
<dbReference type="EMBL" id="CP032698">
    <property type="protein sequence ID" value="AYG84729.1"/>
    <property type="molecule type" value="Genomic_DNA"/>
</dbReference>
<dbReference type="PANTHER" id="PTHR39217">
    <property type="match status" value="1"/>
</dbReference>
<dbReference type="InterPro" id="IPR053191">
    <property type="entry name" value="DcsG_Biosynth_Enzyme"/>
</dbReference>
<keyword evidence="2" id="KW-1185">Reference proteome</keyword>
<dbReference type="Proteomes" id="UP000271554">
    <property type="component" value="Chromosome"/>
</dbReference>
<gene>
    <name evidence="1" type="primary">dcsG</name>
    <name evidence="1" type="ORF">DWB77_06943</name>
</gene>
<dbReference type="KEGG" id="shun:DWB77_06943"/>
<dbReference type="GO" id="GO:0016874">
    <property type="term" value="F:ligase activity"/>
    <property type="evidence" value="ECO:0007669"/>
    <property type="project" value="UniProtKB-KW"/>
</dbReference>
<evidence type="ECO:0000313" key="2">
    <source>
        <dbReference type="Proteomes" id="UP000271554"/>
    </source>
</evidence>
<keyword evidence="1" id="KW-0436">Ligase</keyword>
<evidence type="ECO:0000313" key="1">
    <source>
        <dbReference type="EMBL" id="AYG84729.1"/>
    </source>
</evidence>
<protein>
    <submittedName>
        <fullName evidence="1">Cycloserine biosynthesis protein DcsG</fullName>
        <ecNumber evidence="1">6.3.3.5</ecNumber>
    </submittedName>
</protein>
<sequence>MGTARVAIVTSDMGLIHDIDLPLVLAGLRARGLEAEAVAWAADSVVWGDYHLAVIRSTWDYADRLDEFLTWADTTARVTHLANPASLVRWNSDKRYLLELAGRGVPVVPTRVLEPGDPCDEGDFAHPHGVVVKPAVSVAARDTARYEPGRTTDAVAHARALLAQGRAVMLQPYLRRIAEGERALVFVGGSFSHALRKGEVLTEPGVIDNSREPHPDLVQHRPAEAELVTATAALEALPAAPAPLYARVDIALDDTGAPVLMELELIEPYLFLHTTASGLERLVEAVAVAAQARLTAR</sequence>
<reference evidence="1 2" key="1">
    <citation type="submission" date="2018-10" db="EMBL/GenBank/DDBJ databases">
        <title>Relationship between Morphology and Antimicrobial Activity in Streptomyces.</title>
        <authorList>
            <person name="Kang H.J."/>
            <person name="Kim S.B."/>
        </authorList>
    </citation>
    <scope>NUCLEOTIDE SEQUENCE [LARGE SCALE GENOMIC DNA]</scope>
    <source>
        <strain evidence="1 2">BH38</strain>
    </source>
</reference>
<dbReference type="OrthoDB" id="3373978at2"/>
<dbReference type="EC" id="6.3.3.5" evidence="1"/>